<keyword evidence="4 6" id="KW-1133">Transmembrane helix</keyword>
<evidence type="ECO:0008006" key="9">
    <source>
        <dbReference type="Google" id="ProtNLM"/>
    </source>
</evidence>
<dbReference type="GO" id="GO:0016020">
    <property type="term" value="C:membrane"/>
    <property type="evidence" value="ECO:0007669"/>
    <property type="project" value="UniProtKB-SubCell"/>
</dbReference>
<feature type="transmembrane region" description="Helical" evidence="6">
    <location>
        <begin position="411"/>
        <end position="438"/>
    </location>
</feature>
<dbReference type="InterPro" id="IPR050352">
    <property type="entry name" value="ABCG_transporters"/>
</dbReference>
<evidence type="ECO:0000313" key="7">
    <source>
        <dbReference type="EMBL" id="CAH0474902.1"/>
    </source>
</evidence>
<dbReference type="AlphaFoldDB" id="A0AAU9KWA8"/>
<dbReference type="Gene3D" id="3.40.50.300">
    <property type="entry name" value="P-loop containing nucleotide triphosphate hydrolases"/>
    <property type="match status" value="1"/>
</dbReference>
<keyword evidence="5 6" id="KW-0472">Membrane</keyword>
<evidence type="ECO:0000313" key="8">
    <source>
        <dbReference type="Proteomes" id="UP001160483"/>
    </source>
</evidence>
<dbReference type="GO" id="GO:0042626">
    <property type="term" value="F:ATPase-coupled transmembrane transporter activity"/>
    <property type="evidence" value="ECO:0007669"/>
    <property type="project" value="TreeGrafter"/>
</dbReference>
<evidence type="ECO:0000256" key="5">
    <source>
        <dbReference type="ARBA" id="ARBA00023136"/>
    </source>
</evidence>
<proteinExistence type="predicted"/>
<comment type="caution">
    <text evidence="7">The sequence shown here is derived from an EMBL/GenBank/DDBJ whole genome shotgun (WGS) entry which is preliminary data.</text>
</comment>
<dbReference type="SUPFAM" id="SSF52540">
    <property type="entry name" value="P-loop containing nucleoside triphosphate hydrolases"/>
    <property type="match status" value="1"/>
</dbReference>
<dbReference type="PANTHER" id="PTHR48041">
    <property type="entry name" value="ABC TRANSPORTER G FAMILY MEMBER 28"/>
    <property type="match status" value="1"/>
</dbReference>
<keyword evidence="3 6" id="KW-0812">Transmembrane</keyword>
<name>A0AAU9KWA8_9STRA</name>
<dbReference type="Proteomes" id="UP001160483">
    <property type="component" value="Unassembled WGS sequence"/>
</dbReference>
<evidence type="ECO:0000256" key="4">
    <source>
        <dbReference type="ARBA" id="ARBA00022989"/>
    </source>
</evidence>
<sequence>MLAFDNITCAGQVSESFKKPTNVVKDVTGYAESGALTAVVGASRAGNSAFLSALAGEEDPTVGKIFYKGNEVSAMLRRHATGYCWFGAEHVVWHGTTTLVLFGGGSPCCNWGGACILSKHTSSGLDANSVQRIIHVLEQVARIGRTVMCSMPDSESSAFDRVLLLSSNGETIFHGKTCLMVQYLRALPGVKRSGSGKTVITWALESLGKRSGVTTATARGCEARMDTKKKKGQRGGLILNTIDIVNSEKETRFVWSFQRSETRKRLLSQMQRVGYLHPHLKEQHVPGLIAAYKSGNLRAQAASWHMQIRWLMRREILSYWCSLFLLNSVATTMQWQLLVLIIAFIWFVWVCLPTRSTEYDTFDGVNHGIMLIAWSTLLLGASFALSAIAWSGHRNAWRENAYWCRERAWRAYLAVICHVCSIAVELAFVLGITLVAAMVTFTSWVLAVAKSGNFALFWFLLQSLLLDSALSRLTSLIVSLMPQRFALPILQALIFGAAAESCAYEAFKLNVKCHAAIYD</sequence>
<reference evidence="7" key="1">
    <citation type="submission" date="2021-11" db="EMBL/GenBank/DDBJ databases">
        <authorList>
            <person name="Islam A."/>
            <person name="Islam S."/>
            <person name="Flora M.S."/>
            <person name="Rahman M."/>
            <person name="Ziaur R.M."/>
            <person name="Epstein J.H."/>
            <person name="Hassan M."/>
            <person name="Klassen M."/>
            <person name="Woodard K."/>
            <person name="Webb A."/>
            <person name="Webby R.J."/>
            <person name="El Zowalaty M.E."/>
        </authorList>
    </citation>
    <scope>NUCLEOTIDE SEQUENCE</scope>
    <source>
        <strain evidence="7">Pbs3</strain>
    </source>
</reference>
<evidence type="ECO:0000256" key="3">
    <source>
        <dbReference type="ARBA" id="ARBA00022692"/>
    </source>
</evidence>
<accession>A0AAU9KWA8</accession>
<feature type="transmembrane region" description="Helical" evidence="6">
    <location>
        <begin position="369"/>
        <end position="390"/>
    </location>
</feature>
<evidence type="ECO:0000256" key="6">
    <source>
        <dbReference type="SAM" id="Phobius"/>
    </source>
</evidence>
<organism evidence="7 8">
    <name type="scientific">Peronospora belbahrii</name>
    <dbReference type="NCBI Taxonomy" id="622444"/>
    <lineage>
        <taxon>Eukaryota</taxon>
        <taxon>Sar</taxon>
        <taxon>Stramenopiles</taxon>
        <taxon>Oomycota</taxon>
        <taxon>Peronosporomycetes</taxon>
        <taxon>Peronosporales</taxon>
        <taxon>Peronosporaceae</taxon>
        <taxon>Peronospora</taxon>
    </lineage>
</organism>
<comment type="subcellular location">
    <subcellularLocation>
        <location evidence="1">Membrane</location>
        <topology evidence="1">Multi-pass membrane protein</topology>
    </subcellularLocation>
</comment>
<feature type="transmembrane region" description="Helical" evidence="6">
    <location>
        <begin position="316"/>
        <end position="349"/>
    </location>
</feature>
<protein>
    <recommendedName>
        <fullName evidence="9">ABC transporter domain-containing protein</fullName>
    </recommendedName>
</protein>
<evidence type="ECO:0000256" key="2">
    <source>
        <dbReference type="ARBA" id="ARBA00022448"/>
    </source>
</evidence>
<dbReference type="EMBL" id="CAKKTJ010000116">
    <property type="protein sequence ID" value="CAH0474902.1"/>
    <property type="molecule type" value="Genomic_DNA"/>
</dbReference>
<evidence type="ECO:0000256" key="1">
    <source>
        <dbReference type="ARBA" id="ARBA00004141"/>
    </source>
</evidence>
<dbReference type="PANTHER" id="PTHR48041:SF91">
    <property type="entry name" value="ABC TRANSPORTER G FAMILY MEMBER 28"/>
    <property type="match status" value="1"/>
</dbReference>
<dbReference type="InterPro" id="IPR027417">
    <property type="entry name" value="P-loop_NTPase"/>
</dbReference>
<keyword evidence="2" id="KW-0813">Transport</keyword>
<feature type="transmembrane region" description="Helical" evidence="6">
    <location>
        <begin position="444"/>
        <end position="466"/>
    </location>
</feature>
<gene>
    <name evidence="7" type="ORF">PBS003_LOCUS1740</name>
</gene>